<evidence type="ECO:0000313" key="1">
    <source>
        <dbReference type="EMBL" id="ACU77760.1"/>
    </source>
</evidence>
<reference evidence="1 2" key="1">
    <citation type="journal article" date="2009" name="Stand. Genomic Sci.">
        <title>Complete genome sequence of Catenulispora acidiphila type strain (ID 139908).</title>
        <authorList>
            <person name="Copeland A."/>
            <person name="Lapidus A."/>
            <person name="Glavina Del Rio T."/>
            <person name="Nolan M."/>
            <person name="Lucas S."/>
            <person name="Chen F."/>
            <person name="Tice H."/>
            <person name="Cheng J.F."/>
            <person name="Bruce D."/>
            <person name="Goodwin L."/>
            <person name="Pitluck S."/>
            <person name="Mikhailova N."/>
            <person name="Pati A."/>
            <person name="Ivanova N."/>
            <person name="Mavromatis K."/>
            <person name="Chen A."/>
            <person name="Palaniappan K."/>
            <person name="Chain P."/>
            <person name="Land M."/>
            <person name="Hauser L."/>
            <person name="Chang Y.J."/>
            <person name="Jeffries C.D."/>
            <person name="Chertkov O."/>
            <person name="Brettin T."/>
            <person name="Detter J.C."/>
            <person name="Han C."/>
            <person name="Ali Z."/>
            <person name="Tindall B.J."/>
            <person name="Goker M."/>
            <person name="Bristow J."/>
            <person name="Eisen J.A."/>
            <person name="Markowitz V."/>
            <person name="Hugenholtz P."/>
            <person name="Kyrpides N.C."/>
            <person name="Klenk H.P."/>
        </authorList>
    </citation>
    <scope>NUCLEOTIDE SEQUENCE [LARGE SCALE GENOMIC DNA]</scope>
    <source>
        <strain evidence="2">DSM 44928 / JCM 14897 / NBRC 102108 / NRRL B-24433 / ID139908</strain>
    </source>
</reference>
<dbReference type="KEGG" id="cai:Caci_8947"/>
<gene>
    <name evidence="1" type="ordered locus">Caci_8947</name>
</gene>
<organism evidence="1 2">
    <name type="scientific">Catenulispora acidiphila (strain DSM 44928 / JCM 14897 / NBRC 102108 / NRRL B-24433 / ID139908)</name>
    <dbReference type="NCBI Taxonomy" id="479433"/>
    <lineage>
        <taxon>Bacteria</taxon>
        <taxon>Bacillati</taxon>
        <taxon>Actinomycetota</taxon>
        <taxon>Actinomycetes</taxon>
        <taxon>Catenulisporales</taxon>
        <taxon>Catenulisporaceae</taxon>
        <taxon>Catenulispora</taxon>
    </lineage>
</organism>
<dbReference type="Proteomes" id="UP000000851">
    <property type="component" value="Chromosome"/>
</dbReference>
<protein>
    <submittedName>
        <fullName evidence="1">Uncharacterized protein</fullName>
    </submittedName>
</protein>
<dbReference type="HOGENOM" id="CLU_751616_0_0_11"/>
<dbReference type="EMBL" id="CP001700">
    <property type="protein sequence ID" value="ACU77760.1"/>
    <property type="molecule type" value="Genomic_DNA"/>
</dbReference>
<evidence type="ECO:0000313" key="2">
    <source>
        <dbReference type="Proteomes" id="UP000000851"/>
    </source>
</evidence>
<sequence>MSTLMDALDEPQALLLELVWSQFEKAAQFPNFNWVEYQMRAKGYDAAEVIGGLPSIGKPEVRGRYSAIWTESAGSFPQPGNRVCLTMAGLYHTKDRSKTGGIISGVLFFLRTLSEARAQIANHPFDVPDIRVSLSETLSEVSDQAYVASVGMVAEHEWLAMQVHRTEADWTGRLALLNRADFMQIEDYLTAITAVCTEQRTAILTNRNPRALARSITNFDLACELVLKRSLVKKPAISRTVLLGQDATSHTDLVDGISALGILLHELDVPKTRQDPPCGSKRLQPYLEAELPNIDKSRVESATALMDAVRIIRNSDQHPARVAELVSAYELLGLAFPVRDPTAAWDIIRAQMDAAFNTLQDEILAART</sequence>
<proteinExistence type="predicted"/>
<dbReference type="AlphaFoldDB" id="C7Q402"/>
<dbReference type="eggNOG" id="ENOG5033UH7">
    <property type="taxonomic scope" value="Bacteria"/>
</dbReference>
<keyword evidence="2" id="KW-1185">Reference proteome</keyword>
<dbReference type="InParanoid" id="C7Q402"/>
<accession>C7Q402</accession>
<name>C7Q402_CATAD</name>